<evidence type="ECO:0000256" key="2">
    <source>
        <dbReference type="ARBA" id="ARBA00029447"/>
    </source>
</evidence>
<reference evidence="7 8" key="1">
    <citation type="submission" date="2023-12" db="EMBL/GenBank/DDBJ databases">
        <title>Whole genome sequencing of Paenibacillus phoenicis isolated from the Phoenix Mars Lander spacecraft assembly facility.</title>
        <authorList>
            <person name="Garcia A."/>
            <person name="Venkateswaran K."/>
        </authorList>
    </citation>
    <scope>NUCLEOTIDE SEQUENCE [LARGE SCALE GENOMIC DNA]</scope>
    <source>
        <strain evidence="7 8">3PO2SA</strain>
    </source>
</reference>
<dbReference type="PANTHER" id="PTHR43531:SF11">
    <property type="entry name" value="METHYL-ACCEPTING CHEMOTAXIS PROTEIN 3"/>
    <property type="match status" value="1"/>
</dbReference>
<evidence type="ECO:0000256" key="3">
    <source>
        <dbReference type="PROSITE-ProRule" id="PRU00284"/>
    </source>
</evidence>
<evidence type="ECO:0000313" key="8">
    <source>
        <dbReference type="Proteomes" id="UP001292216"/>
    </source>
</evidence>
<accession>A0ABU5PPY3</accession>
<evidence type="ECO:0000256" key="1">
    <source>
        <dbReference type="ARBA" id="ARBA00022500"/>
    </source>
</evidence>
<keyword evidence="1" id="KW-0145">Chemotaxis</keyword>
<evidence type="ECO:0000259" key="6">
    <source>
        <dbReference type="PROSITE" id="PS50111"/>
    </source>
</evidence>
<feature type="transmembrane region" description="Helical" evidence="5">
    <location>
        <begin position="144"/>
        <end position="162"/>
    </location>
</feature>
<evidence type="ECO:0000256" key="4">
    <source>
        <dbReference type="SAM" id="MobiDB-lite"/>
    </source>
</evidence>
<dbReference type="EMBL" id="JAYERP010000001">
    <property type="protein sequence ID" value="MEA3572010.1"/>
    <property type="molecule type" value="Genomic_DNA"/>
</dbReference>
<keyword evidence="5" id="KW-1133">Transmembrane helix</keyword>
<proteinExistence type="inferred from homology"/>
<gene>
    <name evidence="7" type="ORF">U9M73_18955</name>
</gene>
<dbReference type="InterPro" id="IPR051310">
    <property type="entry name" value="MCP_chemotaxis"/>
</dbReference>
<protein>
    <submittedName>
        <fullName evidence="7">Methyl-accepting chemotaxis protein</fullName>
    </submittedName>
</protein>
<dbReference type="Gene3D" id="1.10.287.950">
    <property type="entry name" value="Methyl-accepting chemotaxis protein"/>
    <property type="match status" value="1"/>
</dbReference>
<feature type="transmembrane region" description="Helical" evidence="5">
    <location>
        <begin position="65"/>
        <end position="83"/>
    </location>
</feature>
<keyword evidence="5" id="KW-0812">Transmembrane</keyword>
<dbReference type="PROSITE" id="PS50111">
    <property type="entry name" value="CHEMOTAXIS_TRANSDUC_2"/>
    <property type="match status" value="1"/>
</dbReference>
<keyword evidence="3" id="KW-0807">Transducer</keyword>
<feature type="compositionally biased region" description="Low complexity" evidence="4">
    <location>
        <begin position="501"/>
        <end position="523"/>
    </location>
</feature>
<feature type="transmembrane region" description="Helical" evidence="5">
    <location>
        <begin position="38"/>
        <end position="58"/>
    </location>
</feature>
<evidence type="ECO:0000313" key="7">
    <source>
        <dbReference type="EMBL" id="MEA3572010.1"/>
    </source>
</evidence>
<feature type="domain" description="Methyl-accepting transducer" evidence="6">
    <location>
        <begin position="208"/>
        <end position="444"/>
    </location>
</feature>
<dbReference type="PANTHER" id="PTHR43531">
    <property type="entry name" value="PROTEIN ICFG"/>
    <property type="match status" value="1"/>
</dbReference>
<dbReference type="Pfam" id="PF00015">
    <property type="entry name" value="MCPsignal"/>
    <property type="match status" value="1"/>
</dbReference>
<dbReference type="RefSeq" id="WP_323078550.1">
    <property type="nucleotide sequence ID" value="NZ_CBCSKM010000002.1"/>
</dbReference>
<sequence>MENYRILQRRNKLFVKIIWGMVALGVLTDIMIQVDSKVLYTLIIVGGICCSIATYMTYANKGTRYVMFVIPVITSLLTFLLIYHDPDPIVSTYLLVYVSIGIMTLYSNYKPIILSGLLGMGITIYFFNVPFYHDKLFPRESLSYLLLFLAFLTVALAFAARFSERLQKDVLSQQQDTMEAKRRSDELLSKLQASLDVLGRLSTQLRENVTVTGSISKEITTTFGSVSSTLERQTLGLQSTTQSVQEVGGAVEVTAEISARLQELSSDMLHNTEAAGAKMNALSVHIQHLQQIITDTVTQMQKLRDQNEQVSQIVDTIHGISAQTNLLAMNAAIEAAHAGEHGKGFAVVSLEIRKLAENSQQATQRINDILADVIGQINNVAEQITLGSTAVHSGQEEAQEVQSYMGKVSDNARTVNEHSGEVDRSVRQMQDQYTSIMTEIMELAESTEHNMSAAQQILAGIEAQDSKIHEIVRHYQDLDNLILTLSATAAGDTTQDITPQPATVSSGSTSESHEPSSSSTNPEAKTIQDQETSVPAEPTKEPVSVG</sequence>
<comment type="similarity">
    <text evidence="2">Belongs to the methyl-accepting chemotaxis (MCP) protein family.</text>
</comment>
<keyword evidence="5" id="KW-0472">Membrane</keyword>
<dbReference type="InterPro" id="IPR004089">
    <property type="entry name" value="MCPsignal_dom"/>
</dbReference>
<comment type="caution">
    <text evidence="7">The sequence shown here is derived from an EMBL/GenBank/DDBJ whole genome shotgun (WGS) entry which is preliminary data.</text>
</comment>
<keyword evidence="8" id="KW-1185">Reference proteome</keyword>
<dbReference type="Proteomes" id="UP001292216">
    <property type="component" value="Unassembled WGS sequence"/>
</dbReference>
<feature type="region of interest" description="Disordered" evidence="4">
    <location>
        <begin position="493"/>
        <end position="546"/>
    </location>
</feature>
<feature type="transmembrane region" description="Helical" evidence="5">
    <location>
        <begin position="113"/>
        <end position="132"/>
    </location>
</feature>
<evidence type="ECO:0000256" key="5">
    <source>
        <dbReference type="SAM" id="Phobius"/>
    </source>
</evidence>
<name>A0ABU5PPY3_9BACL</name>
<organism evidence="7 8">
    <name type="scientific">Paenibacillus phoenicis</name>
    <dbReference type="NCBI Taxonomy" id="554117"/>
    <lineage>
        <taxon>Bacteria</taxon>
        <taxon>Bacillati</taxon>
        <taxon>Bacillota</taxon>
        <taxon>Bacilli</taxon>
        <taxon>Bacillales</taxon>
        <taxon>Paenibacillaceae</taxon>
        <taxon>Paenibacillus</taxon>
    </lineage>
</organism>
<feature type="transmembrane region" description="Helical" evidence="5">
    <location>
        <begin position="13"/>
        <end position="32"/>
    </location>
</feature>
<dbReference type="SUPFAM" id="SSF58104">
    <property type="entry name" value="Methyl-accepting chemotaxis protein (MCP) signaling domain"/>
    <property type="match status" value="1"/>
</dbReference>
<dbReference type="SMART" id="SM00283">
    <property type="entry name" value="MA"/>
    <property type="match status" value="1"/>
</dbReference>